<evidence type="ECO:0000313" key="1">
    <source>
        <dbReference type="EMBL" id="GAF90847.1"/>
    </source>
</evidence>
<organism evidence="1">
    <name type="scientific">marine sediment metagenome</name>
    <dbReference type="NCBI Taxonomy" id="412755"/>
    <lineage>
        <taxon>unclassified sequences</taxon>
        <taxon>metagenomes</taxon>
        <taxon>ecological metagenomes</taxon>
    </lineage>
</organism>
<dbReference type="EMBL" id="BARS01014182">
    <property type="protein sequence ID" value="GAF90847.1"/>
    <property type="molecule type" value="Genomic_DNA"/>
</dbReference>
<proteinExistence type="predicted"/>
<accession>X0TRR3</accession>
<gene>
    <name evidence="1" type="ORF">S01H1_24102</name>
</gene>
<sequence>ILAMVANRYRDGQWQASESLSAEETELVTDLTQINEQKILAKDDAGLIDEDMWQMLTGQTFRKLLKDKRVIVQGAGKVGGAILRELTRY</sequence>
<dbReference type="AlphaFoldDB" id="X0TRR3"/>
<name>X0TRR3_9ZZZZ</name>
<protein>
    <submittedName>
        <fullName evidence="1">Uncharacterized protein</fullName>
    </submittedName>
</protein>
<feature type="non-terminal residue" evidence="1">
    <location>
        <position position="1"/>
    </location>
</feature>
<feature type="non-terminal residue" evidence="1">
    <location>
        <position position="89"/>
    </location>
</feature>
<reference evidence="1" key="1">
    <citation type="journal article" date="2014" name="Front. Microbiol.">
        <title>High frequency of phylogenetically diverse reductive dehalogenase-homologous genes in deep subseafloor sedimentary metagenomes.</title>
        <authorList>
            <person name="Kawai M."/>
            <person name="Futagami T."/>
            <person name="Toyoda A."/>
            <person name="Takaki Y."/>
            <person name="Nishi S."/>
            <person name="Hori S."/>
            <person name="Arai W."/>
            <person name="Tsubouchi T."/>
            <person name="Morono Y."/>
            <person name="Uchiyama I."/>
            <person name="Ito T."/>
            <person name="Fujiyama A."/>
            <person name="Inagaki F."/>
            <person name="Takami H."/>
        </authorList>
    </citation>
    <scope>NUCLEOTIDE SEQUENCE</scope>
    <source>
        <strain evidence="1">Expedition CK06-06</strain>
    </source>
</reference>
<comment type="caution">
    <text evidence="1">The sequence shown here is derived from an EMBL/GenBank/DDBJ whole genome shotgun (WGS) entry which is preliminary data.</text>
</comment>